<dbReference type="Pfam" id="PF09990">
    <property type="entry name" value="DUF2231"/>
    <property type="match status" value="1"/>
</dbReference>
<feature type="domain" description="DUF2231" evidence="2">
    <location>
        <begin position="5"/>
        <end position="133"/>
    </location>
</feature>
<reference evidence="3 4" key="1">
    <citation type="journal article" date="2018" name="Nat. Biotechnol.">
        <title>A standardized bacterial taxonomy based on genome phylogeny substantially revises the tree of life.</title>
        <authorList>
            <person name="Parks D.H."/>
            <person name="Chuvochina M."/>
            <person name="Waite D.W."/>
            <person name="Rinke C."/>
            <person name="Skarshewski A."/>
            <person name="Chaumeil P.A."/>
            <person name="Hugenholtz P."/>
        </authorList>
    </citation>
    <scope>NUCLEOTIDE SEQUENCE [LARGE SCALE GENOMIC DNA]</scope>
    <source>
        <strain evidence="3">UBA9359</strain>
    </source>
</reference>
<gene>
    <name evidence="3" type="ORF">DGQ38_15285</name>
</gene>
<dbReference type="AlphaFoldDB" id="A0A3D5J370"/>
<protein>
    <recommendedName>
        <fullName evidence="2">DUF2231 domain-containing protein</fullName>
    </recommendedName>
</protein>
<feature type="transmembrane region" description="Helical" evidence="1">
    <location>
        <begin position="108"/>
        <end position="126"/>
    </location>
</feature>
<proteinExistence type="predicted"/>
<sequence>MFIDLHPLVIHFPIALLSSAILFDFIGIIFNNKELLVTSWWVMLLALISSSGAIITGFIDDDLIGHFNNTFPIWKNHGLIQIISLISFSSLFVWRTKQIGLFHSIKLVWIYLLLSLINVVTLFYGAHLGAQLAGRI</sequence>
<comment type="caution">
    <text evidence="3">The sequence shown here is derived from an EMBL/GenBank/DDBJ whole genome shotgun (WGS) entry which is preliminary data.</text>
</comment>
<keyword evidence="1" id="KW-1133">Transmembrane helix</keyword>
<dbReference type="EMBL" id="DPMF01000350">
    <property type="protein sequence ID" value="HCV82404.1"/>
    <property type="molecule type" value="Genomic_DNA"/>
</dbReference>
<evidence type="ECO:0000259" key="2">
    <source>
        <dbReference type="Pfam" id="PF09990"/>
    </source>
</evidence>
<dbReference type="Proteomes" id="UP000264330">
    <property type="component" value="Unassembled WGS sequence"/>
</dbReference>
<feature type="transmembrane region" description="Helical" evidence="1">
    <location>
        <begin position="79"/>
        <end position="96"/>
    </location>
</feature>
<organism evidence="3 4">
    <name type="scientific">Zunongwangia profunda</name>
    <dbReference type="NCBI Taxonomy" id="398743"/>
    <lineage>
        <taxon>Bacteria</taxon>
        <taxon>Pseudomonadati</taxon>
        <taxon>Bacteroidota</taxon>
        <taxon>Flavobacteriia</taxon>
        <taxon>Flavobacteriales</taxon>
        <taxon>Flavobacteriaceae</taxon>
        <taxon>Zunongwangia</taxon>
    </lineage>
</organism>
<keyword evidence="1" id="KW-0472">Membrane</keyword>
<keyword evidence="1" id="KW-0812">Transmembrane</keyword>
<dbReference type="InterPro" id="IPR019251">
    <property type="entry name" value="DUF2231_TM"/>
</dbReference>
<evidence type="ECO:0000313" key="3">
    <source>
        <dbReference type="EMBL" id="HCV82404.1"/>
    </source>
</evidence>
<evidence type="ECO:0000256" key="1">
    <source>
        <dbReference type="SAM" id="Phobius"/>
    </source>
</evidence>
<evidence type="ECO:0000313" key="4">
    <source>
        <dbReference type="Proteomes" id="UP000264330"/>
    </source>
</evidence>
<accession>A0A3D5J370</accession>
<name>A0A3D5J370_9FLAO</name>
<feature type="transmembrane region" description="Helical" evidence="1">
    <location>
        <begin position="37"/>
        <end position="59"/>
    </location>
</feature>
<feature type="transmembrane region" description="Helical" evidence="1">
    <location>
        <begin position="12"/>
        <end position="30"/>
    </location>
</feature>